<dbReference type="PROSITE" id="PS51257">
    <property type="entry name" value="PROKAR_LIPOPROTEIN"/>
    <property type="match status" value="1"/>
</dbReference>
<accession>A0ABV7A926</accession>
<evidence type="ECO:0000256" key="1">
    <source>
        <dbReference type="SAM" id="MobiDB-lite"/>
    </source>
</evidence>
<dbReference type="EMBL" id="JBHRRZ010000036">
    <property type="protein sequence ID" value="MFC2949380.1"/>
    <property type="molecule type" value="Genomic_DNA"/>
</dbReference>
<reference evidence="4" key="1">
    <citation type="journal article" date="2019" name="Int. J. Syst. Evol. Microbiol.">
        <title>The Global Catalogue of Microorganisms (GCM) 10K type strain sequencing project: providing services to taxonomists for standard genome sequencing and annotation.</title>
        <authorList>
            <consortium name="The Broad Institute Genomics Platform"/>
            <consortium name="The Broad Institute Genome Sequencing Center for Infectious Disease"/>
            <person name="Wu L."/>
            <person name="Ma J."/>
        </authorList>
    </citation>
    <scope>NUCLEOTIDE SEQUENCE [LARGE SCALE GENOMIC DNA]</scope>
    <source>
        <strain evidence="4">KCTC 13193</strain>
    </source>
</reference>
<name>A0ABV7A926_9BACI</name>
<sequence>MKKSPIIFLTLALSVALLGCNNAQESQDKEQTEGKSVAVKEQYEQKIS</sequence>
<comment type="caution">
    <text evidence="3">The sequence shown here is derived from an EMBL/GenBank/DDBJ whole genome shotgun (WGS) entry which is preliminary data.</text>
</comment>
<keyword evidence="4" id="KW-1185">Reference proteome</keyword>
<organism evidence="3 4">
    <name type="scientific">Virgibacillus sediminis</name>
    <dbReference type="NCBI Taxonomy" id="202260"/>
    <lineage>
        <taxon>Bacteria</taxon>
        <taxon>Bacillati</taxon>
        <taxon>Bacillota</taxon>
        <taxon>Bacilli</taxon>
        <taxon>Bacillales</taxon>
        <taxon>Bacillaceae</taxon>
        <taxon>Virgibacillus</taxon>
    </lineage>
</organism>
<evidence type="ECO:0000313" key="4">
    <source>
        <dbReference type="Proteomes" id="UP001595387"/>
    </source>
</evidence>
<feature type="chain" id="PRO_5045887685" evidence="2">
    <location>
        <begin position="24"/>
        <end position="48"/>
    </location>
</feature>
<feature type="signal peptide" evidence="2">
    <location>
        <begin position="1"/>
        <end position="23"/>
    </location>
</feature>
<gene>
    <name evidence="3" type="ORF">ACFODW_13750</name>
</gene>
<keyword evidence="2" id="KW-0732">Signal</keyword>
<dbReference type="RefSeq" id="WP_390307354.1">
    <property type="nucleotide sequence ID" value="NZ_JBHRRZ010000036.1"/>
</dbReference>
<proteinExistence type="predicted"/>
<evidence type="ECO:0000313" key="3">
    <source>
        <dbReference type="EMBL" id="MFC2949380.1"/>
    </source>
</evidence>
<evidence type="ECO:0000256" key="2">
    <source>
        <dbReference type="SAM" id="SignalP"/>
    </source>
</evidence>
<feature type="region of interest" description="Disordered" evidence="1">
    <location>
        <begin position="24"/>
        <end position="48"/>
    </location>
</feature>
<dbReference type="Proteomes" id="UP001595387">
    <property type="component" value="Unassembled WGS sequence"/>
</dbReference>
<protein>
    <submittedName>
        <fullName evidence="3">Uncharacterized protein</fullName>
    </submittedName>
</protein>